<gene>
    <name evidence="8" type="ordered locus">SVI_1958</name>
</gene>
<feature type="region of interest" description="Disordered" evidence="3">
    <location>
        <begin position="1385"/>
        <end position="1417"/>
    </location>
</feature>
<evidence type="ECO:0000313" key="8">
    <source>
        <dbReference type="EMBL" id="BAJ01929.1"/>
    </source>
</evidence>
<dbReference type="InterPro" id="IPR047589">
    <property type="entry name" value="DUF11_rpt"/>
</dbReference>
<dbReference type="NCBIfam" id="NF012211">
    <property type="entry name" value="tand_rpt_95"/>
    <property type="match status" value="4"/>
</dbReference>
<feature type="transmembrane region" description="Helical" evidence="4">
    <location>
        <begin position="3637"/>
        <end position="3658"/>
    </location>
</feature>
<dbReference type="Proteomes" id="UP000002350">
    <property type="component" value="Chromosome"/>
</dbReference>
<feature type="domain" description="Outer membrane protein OmpA-like transmembrane" evidence="7">
    <location>
        <begin position="3875"/>
        <end position="4060"/>
    </location>
</feature>
<protein>
    <submittedName>
        <fullName evidence="8">Uncharacterized protein</fullName>
    </submittedName>
</protein>
<dbReference type="KEGG" id="svo:SVI_1958"/>
<dbReference type="Gene3D" id="2.40.160.20">
    <property type="match status" value="1"/>
</dbReference>
<evidence type="ECO:0000256" key="2">
    <source>
        <dbReference type="ARBA" id="ARBA00023114"/>
    </source>
</evidence>
<keyword evidence="4" id="KW-1133">Transmembrane helix</keyword>
<dbReference type="GO" id="GO:0046930">
    <property type="term" value="C:pore complex"/>
    <property type="evidence" value="ECO:0007669"/>
    <property type="project" value="UniProtKB-KW"/>
</dbReference>
<dbReference type="NCBIfam" id="TIGR01451">
    <property type="entry name" value="B_ant_repeat"/>
    <property type="match status" value="2"/>
</dbReference>
<dbReference type="InterPro" id="IPR001434">
    <property type="entry name" value="OmcB-like_DUF11"/>
</dbReference>
<keyword evidence="5" id="KW-0732">Signal</keyword>
<dbReference type="SUPFAM" id="SSF56925">
    <property type="entry name" value="OMPA-like"/>
    <property type="match status" value="1"/>
</dbReference>
<dbReference type="STRING" id="637905.SVI_1958"/>
<accession>D4ZJT0</accession>
<evidence type="ECO:0000256" key="1">
    <source>
        <dbReference type="ARBA" id="ARBA00005710"/>
    </source>
</evidence>
<proteinExistence type="inferred from homology"/>
<keyword evidence="4" id="KW-0472">Membrane</keyword>
<keyword evidence="2" id="KW-0406">Ion transport</keyword>
<keyword evidence="2" id="KW-0626">Porin</keyword>
<comment type="similarity">
    <text evidence="1">Belongs to the outer membrane OOP (TC 1.B.6) superfamily. OmpA family.</text>
</comment>
<dbReference type="InterPro" id="IPR000498">
    <property type="entry name" value="OmpA-like_TM_dom"/>
</dbReference>
<dbReference type="InterPro" id="IPR038081">
    <property type="entry name" value="CalX-like_sf"/>
</dbReference>
<dbReference type="EMBL" id="AP011177">
    <property type="protein sequence ID" value="BAJ01929.1"/>
    <property type="molecule type" value="Genomic_DNA"/>
</dbReference>
<feature type="signal peptide" evidence="5">
    <location>
        <begin position="1"/>
        <end position="24"/>
    </location>
</feature>
<dbReference type="SUPFAM" id="SSF141072">
    <property type="entry name" value="CalX-like"/>
    <property type="match status" value="1"/>
</dbReference>
<dbReference type="Pfam" id="PF01389">
    <property type="entry name" value="OmpA_membrane"/>
    <property type="match status" value="1"/>
</dbReference>
<organism evidence="8 9">
    <name type="scientific">Shewanella violacea (strain JCM 10179 / CIP 106290 / LMG 19151 / DSS12)</name>
    <dbReference type="NCBI Taxonomy" id="637905"/>
    <lineage>
        <taxon>Bacteria</taxon>
        <taxon>Pseudomonadati</taxon>
        <taxon>Pseudomonadota</taxon>
        <taxon>Gammaproteobacteria</taxon>
        <taxon>Alteromonadales</taxon>
        <taxon>Shewanellaceae</taxon>
        <taxon>Shewanella</taxon>
    </lineage>
</organism>
<dbReference type="RefSeq" id="WP_013051234.1">
    <property type="nucleotide sequence ID" value="NC_014012.1"/>
</dbReference>
<feature type="transmembrane region" description="Helical" evidence="4">
    <location>
        <begin position="3607"/>
        <end position="3625"/>
    </location>
</feature>
<dbReference type="Pfam" id="PF17963">
    <property type="entry name" value="Big_9"/>
    <property type="match status" value="5"/>
</dbReference>
<evidence type="ECO:0000259" key="6">
    <source>
        <dbReference type="Pfam" id="PF01345"/>
    </source>
</evidence>
<dbReference type="PANTHER" id="PTHR34720:SF9">
    <property type="entry name" value="BLR4714 PROTEIN"/>
    <property type="match status" value="1"/>
</dbReference>
<dbReference type="Gene3D" id="2.60.40.2030">
    <property type="match status" value="1"/>
</dbReference>
<keyword evidence="2" id="KW-0813">Transport</keyword>
<dbReference type="OrthoDB" id="5242130at2"/>
<feature type="chain" id="PRO_5003068275" evidence="5">
    <location>
        <begin position="25"/>
        <end position="4082"/>
    </location>
</feature>
<evidence type="ECO:0000259" key="7">
    <source>
        <dbReference type="Pfam" id="PF01389"/>
    </source>
</evidence>
<dbReference type="InterPro" id="IPR011250">
    <property type="entry name" value="OMP/PagP_B-barrel"/>
</dbReference>
<evidence type="ECO:0000256" key="5">
    <source>
        <dbReference type="SAM" id="SignalP"/>
    </source>
</evidence>
<dbReference type="GO" id="GO:0015288">
    <property type="term" value="F:porin activity"/>
    <property type="evidence" value="ECO:0007669"/>
    <property type="project" value="UniProtKB-KW"/>
</dbReference>
<dbReference type="eggNOG" id="COG3637">
    <property type="taxonomic scope" value="Bacteria"/>
</dbReference>
<dbReference type="PANTHER" id="PTHR34720">
    <property type="entry name" value="MICROCYSTIN DEPENDENT PROTEIN"/>
    <property type="match status" value="1"/>
</dbReference>
<keyword evidence="9" id="KW-1185">Reference proteome</keyword>
<dbReference type="Gene3D" id="2.60.40.2810">
    <property type="match status" value="3"/>
</dbReference>
<dbReference type="HOGENOM" id="CLU_224299_0_0_6"/>
<evidence type="ECO:0000313" key="9">
    <source>
        <dbReference type="Proteomes" id="UP000002350"/>
    </source>
</evidence>
<dbReference type="GO" id="GO:0009279">
    <property type="term" value="C:cell outer membrane"/>
    <property type="evidence" value="ECO:0007669"/>
    <property type="project" value="InterPro"/>
</dbReference>
<name>D4ZJT0_SHEVD</name>
<feature type="domain" description="DUF11" evidence="6">
    <location>
        <begin position="1258"/>
        <end position="1367"/>
    </location>
</feature>
<reference evidence="9" key="1">
    <citation type="journal article" date="2010" name="Mol. Biosyst.">
        <title>Complete genome sequence and comparative analysis of Shewanella violacea, a psychrophilic and piezophilic bacterium from deep sea floor sediments.</title>
        <authorList>
            <person name="Aono E."/>
            <person name="Baba T."/>
            <person name="Ara T."/>
            <person name="Nishi T."/>
            <person name="Nakamichi T."/>
            <person name="Inamoto E."/>
            <person name="Toyonaga H."/>
            <person name="Hasegawa M."/>
            <person name="Takai Y."/>
            <person name="Okumura Y."/>
            <person name="Baba M."/>
            <person name="Tomita M."/>
            <person name="Kato C."/>
            <person name="Oshima T."/>
            <person name="Nakasone K."/>
            <person name="Mori H."/>
        </authorList>
    </citation>
    <scope>NUCLEOTIDE SEQUENCE [LARGE SCALE GENOMIC DNA]</scope>
    <source>
        <strain evidence="9">JCM 10179 / CIP 106290 / LMG 19151 / DSS12</strain>
    </source>
</reference>
<dbReference type="Pfam" id="PF01345">
    <property type="entry name" value="DUF11"/>
    <property type="match status" value="1"/>
</dbReference>
<sequence>MTYYKLLQAALLIPLLFTSLTLKAATPVLTNGLPASAFSGEQVCFDVDFSNADPSAGFGPYIRLILPIGISFDSATLLGSAMSVTNIGVFPMSGLLSDPRSATQVSSTEGDSLELLVLALGSVFQNGPALVANICVSLDTSAVINAPLTVGVQGVFQYGDTATGSNGPIIGALVNKDVAPSLYLFDAGNNASEGKSVPGSAFPVVFTDTVNVANGKTLDNLSHQNTLDNALQYISSSAMGGNGFSQDAEPSTSTAGGVLLTSFTDVTGTAADDDIKISYSAYITDILDESQCSGSLLQSDAQFDGEYLSAPLVQGLSNSQLQAKHLVIRHLASTSTALPGDSITFTDSVDLSQYATSDSLVINLDIDDGLTFASHQTMLVNGSPQSITPNVTLNGDGTTSLNYDVHSVTGNIAPGTSIDIVYTATVAQLYIDTGLPVLAADELAINVNVIYGLTAGASACSDSSLGSVSIIPVTNSLAILSPQAEYSPGDIVTLQEVLTIASGDTTSLVFETYLPLPVFDVSDIDINTNLASNTSISFAAQDTLGLLPTSISVDGASNKLRIEWPDVASAGSQTIAIDITLTIGDTPFADDRNLSLLFLASTKNTPLTSALNTSSVKMHVRAPDMVIEYGISASDNPLADASIIPAVPVNSDISVSDAGDKLTLVITAENIGGSDAYNILLTSGLVTGLTAPVIVSVTDGLGANLAYSGDLFAAGLLLTDPLPKNDGSKGPPLTTDTVIITYTADIDSQVNPNEILTPASSVVWDASSTAATSFPGSMSDVMITMEYPAVVTSLDSVTPQGNPGSVVVGDTVTYRTRVTLPEGETEDLVLIVALPAGFQYVNASLSVDTSGFSGTVDAGPTVGVTGSVGSGQTINIAFDSPVSTSVTNDNNTANNAFDFTFDALVADDAALTALTMVQSRSLSANLTYTAQTGSAIQDSVQTNFSEHVLAVTSSFSPATGLMAGDLVTVTIDLTNTGTAPAYDILITDTLNGDLFDITSVVVGTTPAGFSYGFVSPTVTYTGSVALAVGANIAFTYTAVVKNSVVTGSTYASNVVVTGDSQDGAAADPERVSNDNGSAMGSISALTIDDFSLLASSESWSSDVSIVEAAIGEVLTYGFRVSVPEGISLEDTINPIIDIDLPAGVEYLSGSALISAFNSNSLQGSNLSGALAPIPTSDTSITPVVNGAVLEFDLGDITNSDDDADTEQLLLSFDVLVKNITVNARTNIKTLTANINYNNLAGSPQTLNTNAGFTVVEADLSVVKSASPLTVNGGDVITFTSVVTNNASANASRGWEWQIDDTLPVGLQSPVLVSATLSRGATDVSACFSFSGNSLISDQTCLSAGERYLDTGETVTLVYTATVDVGIGFEVQLINSLVAQITSLPGAQGTASATPGISDSDTGERTGSGNNNDSGQMVNDLTANDSVTVISNKPDISLTSGASNLTILDTRVITAIIGIPVGITGNFVFTYDLPPGMTYTGTPVVIIEPGSNFTASNAPATNLSRGDDPLVFDFGTLSNNHTGAQNLSIAIEVEADNILANQGGVSLSVTGSVSYDNASSPPVKTIIFDLVEANLLLTDSIVSGASGSDAGDSLSYRVTLTNTSIDATAYRVNLTDIMPTELLGSPDGSGSGSTFDNILLTNPGNLAVLTNTATILASLHASIITTNDSDDTLSWPEFDLPATASITIDYDVVIDNTANAGDLALSSVSANYNSLLLGSGRDSSDSSDDDDGNLNNYGESVTQALTIDSNIALQQVLSPGQGDSTFTIGETVSYDIQVDIIEGITESLVLTNLLPSGLSFMSASIIASAQISYSGTGTEIESPVGTFSFDFGDVSNTADADLSNDHFILRLLTRVNDDLANSAGVTLDNIASVTSLSGAAGPDTEQISLVEPNLVLSISTPISEVSLGDTLLLTLVLDHDLSTSDAFEVSFDINIAPGLTYVPSSHSGDGSLDVGVPGLIGVNLGSITLAEDNKSFTVELSVDNDAQIDKLLTIEIDNGHYSSLAGTPTVERSYNLSGSTSITSRSLSFIDVGHTVDIVIDNGESGVLEPGDVLEYTLVITNTGPAVNSVIYQENIPNHTFYDVSTVANTSQGSVDDANLPLLTFDIGAMNTNDVVVLHYRVIINSGVSAGTQIRAQGVVDSELTVEELSDSDGNDSNGDQATIIYVQGTVGRLDALYIQQTALWVTDLDTSGDISPLDTMKLSYFIQNLSPDALTNVSVSETLPGGITYVPGTAVVTGSNTIDVTGNAVAVAIGSLQPGQIIVGEYSVTIDAPLFDTDGAPDSEMFSHLALGDSDQTAAVTADSNGDPSDGAQLVRYSAVDGGTSAPAMDIYLSWSLVNDLDGDGWVDPNDQILYEFVIINIGSASGEASQLHDVIPVNTGVLGGSGYTSQGIVVADAPLSVNIGDIPPGALVNVGVIVTVDASTPDGTIIANQGLLSGTNFSHVLSDDNADASDGRNPTLLLVNLTSSSGQPQLTMSLASSSFPSTSANDFIQGERLTLDVNLIIPTGRTQDLTLDLVIPDGLALTANSGELMRVFDTGMTASGSPAGINSVAANVFVDVGAALIQNGQAYSMVLGSVINSDADSNNEQYLLRFELTDTGLVPLSAAEDFPVQASVTYVDNIKMTTSSVELTLRLLNRFPVAMNDTYSDIIEDSAGELFDVLLNDFDQDTGHVVSLLSLGETMSGAVATVTEGHIFYMPKADFFGVDTLSYTITDNAGGQSTALVTINVSPVNDLPVAVDDGVIIFADETINISVLNNDFDIDGDPLSVSAISASSANIVINSDSSISFTPPQGFIGEIIFTYTISDGAGSMAQAQVNVTVQGLNLSPIAVDDVYQVNDWLPINIQPLNNDSDPDNDVISLVSANVDIGAVELLGNVIIYTPVQGFNGEVIIEYLVTDPHGLMDTGLIRIFFDIDENSLFPIISLPDDLCDQLVVSADALYTRIDIGTATATDRFGNLLPVSIINNNLLFPPGNNKAYWQAVDSEGRTSVAAQNICVRPLVSFNKDQTVSEGERVVVGVYLNGQSETYPLVISYQLSGSAQASDYLVATGELVIESGTDTQIMVTIVQDDLSEEDETLTFTLDPELNRASQFTHSLRITEGNIAPKVSLTASQNNEQRLTVTRSGGAVTIDSNVYDANITDTWIYSWESELNNISPSTESFVFQPESLTLGVYRIDVTVTDNGIPALDDKASLYIHLVDSLEVLTDADSDGDLIPDNIEGYQDSDGDGTPDYLDSISECNVLFEHSAIQNQYLVEGDPGICLRRGQFTFNTSTGGALLADKGDDYGDVIPVDTLTLNVGGIMDFIAYGLPDNSQEYRIVTPIRSPIPFDAVYRKYRSETAWGDFVEDDKNSLWSTQGEPGYCPPTGSVLWQPGLTLGDWCVQLIIEDGGPNDDDMVTNGTIIDPGFVGTKLTDNLAPNAVDDSVIIGVNEEVFIEILVNDTDPDGDELTIISANVNFGTVTIENNGVFYRGALNIIGQDIIHYGISDGKGGADFAMVKITITANRAPVALDDNIQVIQGDNVDINVLLNDYDLDGDAIHVTSASALYGSVTINNIGVITYVSNADFAGFEEITYQIQDTFGGISEAKVYITVIAAVELASRTDSSGGSLALSVLLYLFLFAYLNGRRHRLHRQASCPLMSVVFICLFTSFSVNASVIEPKIGPYGIKLTDSTHFVHLSGTDALLQRGQESSSHDQMARFELSGHLAITQLSELEIDGLGIDKLEIDRPEPSHSIEPIETEAWYTSGQLGIAELRDLAIDKPQLDRPQLDRPEASHSIEPIETEAWYTSRQLGIAELSELAIDKPQLDRPQIDRPEASHSIEPIETEAWYTSRQLGIAELRELAIDKPQIDRPQIDKPQLDRPEAGHSIEPIEPETWYIGGQFGIATTQVSSSGLDALYDLAGVDASSTQVDDSGASFSVFVGYQLNSYFSLEAGYMDLGERSVWFSGKTTDIEAYYDLAEHVYPETASGLSLSVLTTYPINEQFSITAKLGYFVWQMDAVTFELSGGLADNLANQISVQQPDLEIWRGHDSRSGHSIWLGAELSYQVDQKTQVYIGYQHIPLDRDEVGIVSLGVRYSLDLW</sequence>
<dbReference type="Gene3D" id="2.60.40.740">
    <property type="match status" value="1"/>
</dbReference>
<evidence type="ECO:0000256" key="3">
    <source>
        <dbReference type="SAM" id="MobiDB-lite"/>
    </source>
</evidence>
<evidence type="ECO:0000256" key="4">
    <source>
        <dbReference type="SAM" id="Phobius"/>
    </source>
</evidence>
<dbReference type="eggNOG" id="COG1361">
    <property type="taxonomic scope" value="Bacteria"/>
</dbReference>
<keyword evidence="4" id="KW-0812">Transmembrane</keyword>